<dbReference type="Gene3D" id="3.40.630.30">
    <property type="match status" value="1"/>
</dbReference>
<dbReference type="PROSITE" id="PS51186">
    <property type="entry name" value="GNAT"/>
    <property type="match status" value="1"/>
</dbReference>
<keyword evidence="3" id="KW-1185">Reference proteome</keyword>
<evidence type="ECO:0000259" key="1">
    <source>
        <dbReference type="PROSITE" id="PS51186"/>
    </source>
</evidence>
<dbReference type="InterPro" id="IPR000182">
    <property type="entry name" value="GNAT_dom"/>
</dbReference>
<name>A0ABQ5R8B8_9ACTN</name>
<dbReference type="SUPFAM" id="SSF55729">
    <property type="entry name" value="Acyl-CoA N-acyltransferases (Nat)"/>
    <property type="match status" value="1"/>
</dbReference>
<evidence type="ECO:0000313" key="2">
    <source>
        <dbReference type="EMBL" id="GLI02635.1"/>
    </source>
</evidence>
<accession>A0ABQ5R8B8</accession>
<feature type="domain" description="N-acetyltransferase" evidence="1">
    <location>
        <begin position="13"/>
        <end position="207"/>
    </location>
</feature>
<sequence>MGTMQTPIPADQLRIVPANEASWHDLATIFGSTDAGHCQCQRFKVVGWIWRDSTHEQRTTMLRAQTACGDPNAPSTSGLVAYADGEPVGWVAVEPRTEYPKLRTSRVPWAGRDEDKDDDAVWAVTCFVVRKGYRGRGLTYPLAAATIAFARERGARSLEAYPMITEPGREITWGETHVGTRQVFEEAGFTEVSHPFKRRVVMRVDFR</sequence>
<gene>
    <name evidence="2" type="ORF">Pa4123_79130</name>
</gene>
<reference evidence="2" key="1">
    <citation type="submission" date="2022-12" db="EMBL/GenBank/DDBJ databases">
        <title>New Phytohabitans aurantiacus sp. RD004123 nov., an actinomycete isolated from soil.</title>
        <authorList>
            <person name="Triningsih D.W."/>
            <person name="Harunari E."/>
            <person name="Igarashi Y."/>
        </authorList>
    </citation>
    <scope>NUCLEOTIDE SEQUENCE</scope>
    <source>
        <strain evidence="2">RD004123</strain>
    </source>
</reference>
<dbReference type="EMBL" id="BSDI01000066">
    <property type="protein sequence ID" value="GLI02635.1"/>
    <property type="molecule type" value="Genomic_DNA"/>
</dbReference>
<dbReference type="InterPro" id="IPR016181">
    <property type="entry name" value="Acyl_CoA_acyltransferase"/>
</dbReference>
<dbReference type="Pfam" id="PF00583">
    <property type="entry name" value="Acetyltransf_1"/>
    <property type="match status" value="1"/>
</dbReference>
<dbReference type="Proteomes" id="UP001144280">
    <property type="component" value="Unassembled WGS sequence"/>
</dbReference>
<evidence type="ECO:0000313" key="3">
    <source>
        <dbReference type="Proteomes" id="UP001144280"/>
    </source>
</evidence>
<dbReference type="CDD" id="cd04301">
    <property type="entry name" value="NAT_SF"/>
    <property type="match status" value="1"/>
</dbReference>
<comment type="caution">
    <text evidence="2">The sequence shown here is derived from an EMBL/GenBank/DDBJ whole genome shotgun (WGS) entry which is preliminary data.</text>
</comment>
<proteinExistence type="predicted"/>
<protein>
    <submittedName>
        <fullName evidence="2">N-acetyltransferase GCN5</fullName>
    </submittedName>
</protein>
<organism evidence="2 3">
    <name type="scientific">Phytohabitans aurantiacus</name>
    <dbReference type="NCBI Taxonomy" id="3016789"/>
    <lineage>
        <taxon>Bacteria</taxon>
        <taxon>Bacillati</taxon>
        <taxon>Actinomycetota</taxon>
        <taxon>Actinomycetes</taxon>
        <taxon>Micromonosporales</taxon>
        <taxon>Micromonosporaceae</taxon>
    </lineage>
</organism>